<comment type="caution">
    <text evidence="1">The sequence shown here is derived from an EMBL/GenBank/DDBJ whole genome shotgun (WGS) entry which is preliminary data.</text>
</comment>
<evidence type="ECO:0000313" key="1">
    <source>
        <dbReference type="EMBL" id="GIY29971.1"/>
    </source>
</evidence>
<evidence type="ECO:0000313" key="2">
    <source>
        <dbReference type="Proteomes" id="UP001054945"/>
    </source>
</evidence>
<name>A0AAV4S9X2_CAEEX</name>
<organism evidence="1 2">
    <name type="scientific">Caerostris extrusa</name>
    <name type="common">Bark spider</name>
    <name type="synonym">Caerostris bankana</name>
    <dbReference type="NCBI Taxonomy" id="172846"/>
    <lineage>
        <taxon>Eukaryota</taxon>
        <taxon>Metazoa</taxon>
        <taxon>Ecdysozoa</taxon>
        <taxon>Arthropoda</taxon>
        <taxon>Chelicerata</taxon>
        <taxon>Arachnida</taxon>
        <taxon>Araneae</taxon>
        <taxon>Araneomorphae</taxon>
        <taxon>Entelegynae</taxon>
        <taxon>Araneoidea</taxon>
        <taxon>Araneidae</taxon>
        <taxon>Caerostris</taxon>
    </lineage>
</organism>
<evidence type="ECO:0008006" key="3">
    <source>
        <dbReference type="Google" id="ProtNLM"/>
    </source>
</evidence>
<dbReference type="EMBL" id="BPLR01009163">
    <property type="protein sequence ID" value="GIY29971.1"/>
    <property type="molecule type" value="Genomic_DNA"/>
</dbReference>
<dbReference type="AlphaFoldDB" id="A0AAV4S9X2"/>
<accession>A0AAV4S9X2</accession>
<sequence>MVGYRLGLSEERSLKIRQMETEWFIDCGTGAVWCTASWATEIKEYCNPTSDEEKNGDGHGKFVGKNVFLFGLMNNEKDTNPQMKPLGMRVKNIKLSNVSSV</sequence>
<dbReference type="Proteomes" id="UP001054945">
    <property type="component" value="Unassembled WGS sequence"/>
</dbReference>
<keyword evidence="2" id="KW-1185">Reference proteome</keyword>
<proteinExistence type="predicted"/>
<gene>
    <name evidence="1" type="ORF">CEXT_706461</name>
</gene>
<reference evidence="1 2" key="1">
    <citation type="submission" date="2021-06" db="EMBL/GenBank/DDBJ databases">
        <title>Caerostris extrusa draft genome.</title>
        <authorList>
            <person name="Kono N."/>
            <person name="Arakawa K."/>
        </authorList>
    </citation>
    <scope>NUCLEOTIDE SEQUENCE [LARGE SCALE GENOMIC DNA]</scope>
</reference>
<protein>
    <recommendedName>
        <fullName evidence="3">Peptidase A1 domain-containing protein</fullName>
    </recommendedName>
</protein>